<gene>
    <name evidence="2" type="ORF">EYF80_043503</name>
</gene>
<comment type="caution">
    <text evidence="2">The sequence shown here is derived from an EMBL/GenBank/DDBJ whole genome shotgun (WGS) entry which is preliminary data.</text>
</comment>
<proteinExistence type="predicted"/>
<sequence>MKRRGGGECQAKAHAAGQPVRPLGLQKKDKTMKMTPHSLCSTMFYHQMHPESHISTPPTCPHVRRLAASVCRSPEDELFSRAWISPEAFLLLEQ</sequence>
<reference evidence="2 3" key="1">
    <citation type="submission" date="2019-03" db="EMBL/GenBank/DDBJ databases">
        <title>First draft genome of Liparis tanakae, snailfish: a comprehensive survey of snailfish specific genes.</title>
        <authorList>
            <person name="Kim W."/>
            <person name="Song I."/>
            <person name="Jeong J.-H."/>
            <person name="Kim D."/>
            <person name="Kim S."/>
            <person name="Ryu S."/>
            <person name="Song J.Y."/>
            <person name="Lee S.K."/>
        </authorList>
    </citation>
    <scope>NUCLEOTIDE SEQUENCE [LARGE SCALE GENOMIC DNA]</scope>
    <source>
        <tissue evidence="2">Muscle</tissue>
    </source>
</reference>
<name>A0A4Z2FZP2_9TELE</name>
<protein>
    <submittedName>
        <fullName evidence="2">Uncharacterized protein</fullName>
    </submittedName>
</protein>
<dbReference type="EMBL" id="SRLO01000797">
    <property type="protein sequence ID" value="TNN46305.1"/>
    <property type="molecule type" value="Genomic_DNA"/>
</dbReference>
<accession>A0A4Z2FZP2</accession>
<feature type="region of interest" description="Disordered" evidence="1">
    <location>
        <begin position="1"/>
        <end position="32"/>
    </location>
</feature>
<organism evidence="2 3">
    <name type="scientific">Liparis tanakae</name>
    <name type="common">Tanaka's snailfish</name>
    <dbReference type="NCBI Taxonomy" id="230148"/>
    <lineage>
        <taxon>Eukaryota</taxon>
        <taxon>Metazoa</taxon>
        <taxon>Chordata</taxon>
        <taxon>Craniata</taxon>
        <taxon>Vertebrata</taxon>
        <taxon>Euteleostomi</taxon>
        <taxon>Actinopterygii</taxon>
        <taxon>Neopterygii</taxon>
        <taxon>Teleostei</taxon>
        <taxon>Neoteleostei</taxon>
        <taxon>Acanthomorphata</taxon>
        <taxon>Eupercaria</taxon>
        <taxon>Perciformes</taxon>
        <taxon>Cottioidei</taxon>
        <taxon>Cottales</taxon>
        <taxon>Liparidae</taxon>
        <taxon>Liparis</taxon>
    </lineage>
</organism>
<keyword evidence="3" id="KW-1185">Reference proteome</keyword>
<evidence type="ECO:0000313" key="3">
    <source>
        <dbReference type="Proteomes" id="UP000314294"/>
    </source>
</evidence>
<dbReference type="AlphaFoldDB" id="A0A4Z2FZP2"/>
<dbReference type="Proteomes" id="UP000314294">
    <property type="component" value="Unassembled WGS sequence"/>
</dbReference>
<evidence type="ECO:0000313" key="2">
    <source>
        <dbReference type="EMBL" id="TNN46305.1"/>
    </source>
</evidence>
<evidence type="ECO:0000256" key="1">
    <source>
        <dbReference type="SAM" id="MobiDB-lite"/>
    </source>
</evidence>